<feature type="chain" id="PRO_5012725306" evidence="1">
    <location>
        <begin position="25"/>
        <end position="294"/>
    </location>
</feature>
<dbReference type="GO" id="GO:0008933">
    <property type="term" value="F:peptidoglycan lytic transglycosylase activity"/>
    <property type="evidence" value="ECO:0007669"/>
    <property type="project" value="TreeGrafter"/>
</dbReference>
<dbReference type="EMBL" id="FQUS01000003">
    <property type="protein sequence ID" value="SHE74405.1"/>
    <property type="molecule type" value="Genomic_DNA"/>
</dbReference>
<proteinExistence type="predicted"/>
<dbReference type="Pfam" id="PF13406">
    <property type="entry name" value="SLT_2"/>
    <property type="match status" value="1"/>
</dbReference>
<evidence type="ECO:0000256" key="1">
    <source>
        <dbReference type="SAM" id="SignalP"/>
    </source>
</evidence>
<protein>
    <submittedName>
        <fullName evidence="3">Transglycosylase SLT domain-containing protein</fullName>
    </submittedName>
</protein>
<dbReference type="InterPro" id="IPR043426">
    <property type="entry name" value="MltB-like"/>
</dbReference>
<dbReference type="AlphaFoldDB" id="A0A1M4VZS6"/>
<dbReference type="RefSeq" id="WP_084088009.1">
    <property type="nucleotide sequence ID" value="NZ_FQUS01000003.1"/>
</dbReference>
<dbReference type="GO" id="GO:0009253">
    <property type="term" value="P:peptidoglycan catabolic process"/>
    <property type="evidence" value="ECO:0007669"/>
    <property type="project" value="TreeGrafter"/>
</dbReference>
<dbReference type="PANTHER" id="PTHR30163:SF9">
    <property type="entry name" value="MEMBRANE-BOUND LYTIC MUREIN TRANSGLYCOSYLASE B"/>
    <property type="match status" value="1"/>
</dbReference>
<dbReference type="Gene3D" id="1.10.8.350">
    <property type="entry name" value="Bacterial muramidase"/>
    <property type="match status" value="1"/>
</dbReference>
<keyword evidence="1" id="KW-0732">Signal</keyword>
<evidence type="ECO:0000313" key="3">
    <source>
        <dbReference type="EMBL" id="SHE74405.1"/>
    </source>
</evidence>
<keyword evidence="4" id="KW-1185">Reference proteome</keyword>
<dbReference type="Proteomes" id="UP000184041">
    <property type="component" value="Unassembled WGS sequence"/>
</dbReference>
<dbReference type="InterPro" id="IPR031304">
    <property type="entry name" value="SLT_2"/>
</dbReference>
<dbReference type="OrthoDB" id="9772911at2"/>
<evidence type="ECO:0000259" key="2">
    <source>
        <dbReference type="Pfam" id="PF13406"/>
    </source>
</evidence>
<reference evidence="3 4" key="1">
    <citation type="submission" date="2016-11" db="EMBL/GenBank/DDBJ databases">
        <authorList>
            <person name="Jaros S."/>
            <person name="Januszkiewicz K."/>
            <person name="Wedrychowicz H."/>
        </authorList>
    </citation>
    <scope>NUCLEOTIDE SEQUENCE [LARGE SCALE GENOMIC DNA]</scope>
    <source>
        <strain evidence="3 4">DSM 21986</strain>
    </source>
</reference>
<feature type="domain" description="Transglycosylase SLT" evidence="2">
    <location>
        <begin position="87"/>
        <end position="247"/>
    </location>
</feature>
<accession>A0A1M4VZS6</accession>
<sequence>MNTIVQNGCIACLLLIGTTTLCQAHPAYPAEDQALISPSPPFSEADADTLSLPSHSEYEGALATLLEACRNEGLAIDDLLRDERFTIYEGIADRFRKSAERKSINLEEYKQILGFEEKKRRGVDFMRDHADQLQKAQEKYGIPKYVITAIIGIESDFGNNIGSYNPFNAYVSMYAVDYRADFAKAQLLELLDFAKRKNIDLFELKSSYAGAMSFAQFIPYSLNKWFVGDDIFDMGNNIMSVANYLAYFQQRTNNLRTSILRYNPSGLYADAVLDLAKEFETGTTTVNASTTETD</sequence>
<dbReference type="InterPro" id="IPR023346">
    <property type="entry name" value="Lysozyme-like_dom_sf"/>
</dbReference>
<name>A0A1M4VZS6_9BACT</name>
<dbReference type="PANTHER" id="PTHR30163">
    <property type="entry name" value="MEMBRANE-BOUND LYTIC MUREIN TRANSGLYCOSYLASE B"/>
    <property type="match status" value="1"/>
</dbReference>
<evidence type="ECO:0000313" key="4">
    <source>
        <dbReference type="Proteomes" id="UP000184041"/>
    </source>
</evidence>
<feature type="signal peptide" evidence="1">
    <location>
        <begin position="1"/>
        <end position="24"/>
    </location>
</feature>
<organism evidence="3 4">
    <name type="scientific">Fodinibius roseus</name>
    <dbReference type="NCBI Taxonomy" id="1194090"/>
    <lineage>
        <taxon>Bacteria</taxon>
        <taxon>Pseudomonadati</taxon>
        <taxon>Balneolota</taxon>
        <taxon>Balneolia</taxon>
        <taxon>Balneolales</taxon>
        <taxon>Balneolaceae</taxon>
        <taxon>Fodinibius</taxon>
    </lineage>
</organism>
<dbReference type="SUPFAM" id="SSF53955">
    <property type="entry name" value="Lysozyme-like"/>
    <property type="match status" value="1"/>
</dbReference>
<dbReference type="STRING" id="1194090.SAMN05443144_10378"/>
<gene>
    <name evidence="3" type="ORF">SAMN05443144_10378</name>
</gene>